<dbReference type="OrthoDB" id="692852at2759"/>
<accession>A0A368PNG5</accession>
<evidence type="ECO:0000313" key="1">
    <source>
        <dbReference type="EMBL" id="RCV06550.1"/>
    </source>
</evidence>
<protein>
    <recommendedName>
        <fullName evidence="2">Reverse transcriptase zinc-binding domain-containing protein</fullName>
    </recommendedName>
</protein>
<dbReference type="EMBL" id="CM003528">
    <property type="protein sequence ID" value="RCV06550.1"/>
    <property type="molecule type" value="Genomic_DNA"/>
</dbReference>
<proteinExistence type="predicted"/>
<reference evidence="1" key="2">
    <citation type="submission" date="2015-07" db="EMBL/GenBank/DDBJ databases">
        <authorList>
            <person name="Noorani M."/>
        </authorList>
    </citation>
    <scope>NUCLEOTIDE SEQUENCE</scope>
    <source>
        <strain evidence="1">Yugu1</strain>
    </source>
</reference>
<evidence type="ECO:0008006" key="2">
    <source>
        <dbReference type="Google" id="ProtNLM"/>
    </source>
</evidence>
<name>A0A368PNG5_SETIT</name>
<dbReference type="AlphaFoldDB" id="A0A368PNG5"/>
<gene>
    <name evidence="1" type="ORF">SETIT_1G171600v2</name>
</gene>
<reference evidence="1" key="1">
    <citation type="journal article" date="2012" name="Nat. Biotechnol.">
        <title>Reference genome sequence of the model plant Setaria.</title>
        <authorList>
            <person name="Bennetzen J.L."/>
            <person name="Schmutz J."/>
            <person name="Wang H."/>
            <person name="Percifield R."/>
            <person name="Hawkins J."/>
            <person name="Pontaroli A.C."/>
            <person name="Estep M."/>
            <person name="Feng L."/>
            <person name="Vaughn J.N."/>
            <person name="Grimwood J."/>
            <person name="Jenkins J."/>
            <person name="Barry K."/>
            <person name="Lindquist E."/>
            <person name="Hellsten U."/>
            <person name="Deshpande S."/>
            <person name="Wang X."/>
            <person name="Wu X."/>
            <person name="Mitros T."/>
            <person name="Triplett J."/>
            <person name="Yang X."/>
            <person name="Ye C.Y."/>
            <person name="Mauro-Herrera M."/>
            <person name="Wang L."/>
            <person name="Li P."/>
            <person name="Sharma M."/>
            <person name="Sharma R."/>
            <person name="Ronald P.C."/>
            <person name="Panaud O."/>
            <person name="Kellogg E.A."/>
            <person name="Brutnell T.P."/>
            <person name="Doust A.N."/>
            <person name="Tuskan G.A."/>
            <person name="Rokhsar D."/>
            <person name="Devos K.M."/>
        </authorList>
    </citation>
    <scope>NUCLEOTIDE SEQUENCE [LARGE SCALE GENOMIC DNA]</scope>
    <source>
        <strain evidence="1">Yugu1</strain>
    </source>
</reference>
<organism evidence="1">
    <name type="scientific">Setaria italica</name>
    <name type="common">Foxtail millet</name>
    <name type="synonym">Panicum italicum</name>
    <dbReference type="NCBI Taxonomy" id="4555"/>
    <lineage>
        <taxon>Eukaryota</taxon>
        <taxon>Viridiplantae</taxon>
        <taxon>Streptophyta</taxon>
        <taxon>Embryophyta</taxon>
        <taxon>Tracheophyta</taxon>
        <taxon>Spermatophyta</taxon>
        <taxon>Magnoliopsida</taxon>
        <taxon>Liliopsida</taxon>
        <taxon>Poales</taxon>
        <taxon>Poaceae</taxon>
        <taxon>PACMAD clade</taxon>
        <taxon>Panicoideae</taxon>
        <taxon>Panicodae</taxon>
        <taxon>Paniceae</taxon>
        <taxon>Cenchrinae</taxon>
        <taxon>Setaria</taxon>
    </lineage>
</organism>
<sequence length="108" mass="12913">MQRQLIHQQFCVRCSRQEPETQLTALLHNCSFAKEDWWRVLSWLNCTCMLIAKMTSTQDWWANLSRLQATTKRKVLHTTFVLTAWHLWRHHNARRFRQQSSPASQACS</sequence>